<organism evidence="1 2">
    <name type="scientific">Entomospira culicis</name>
    <dbReference type="NCBI Taxonomy" id="2719989"/>
    <lineage>
        <taxon>Bacteria</taxon>
        <taxon>Pseudomonadati</taxon>
        <taxon>Spirochaetota</taxon>
        <taxon>Spirochaetia</taxon>
        <taxon>Spirochaetales</taxon>
        <taxon>Spirochaetaceae</taxon>
        <taxon>Entomospira</taxon>
    </lineage>
</organism>
<name>A0A968GIK1_9SPIO</name>
<evidence type="ECO:0000313" key="1">
    <source>
        <dbReference type="EMBL" id="NIZ69315.1"/>
    </source>
</evidence>
<dbReference type="RefSeq" id="WP_167695409.1">
    <property type="nucleotide sequence ID" value="NZ_CP118181.1"/>
</dbReference>
<reference evidence="1" key="1">
    <citation type="submission" date="2020-03" db="EMBL/GenBank/DDBJ databases">
        <title>Spirochaetal bacteria isolated from arthropods constitute a novel genus Entomospira genus novum within the order Spirochaetales.</title>
        <authorList>
            <person name="Grana-Miraglia L."/>
            <person name="Sikutova S."/>
            <person name="Fingerle V."/>
            <person name="Sing A."/>
            <person name="Castillo-Ramirez S."/>
            <person name="Margos G."/>
            <person name="Rudolf I."/>
        </authorList>
    </citation>
    <scope>NUCLEOTIDE SEQUENCE</scope>
    <source>
        <strain evidence="1">BR149</strain>
    </source>
</reference>
<gene>
    <name evidence="1" type="ORF">HCT48_03685</name>
</gene>
<proteinExistence type="predicted"/>
<sequence length="133" mass="15067">MSDAEFKKHFPAKEVGIFNPKPLYNQDVDELVQVTTGQKIRFTANKQKSSYYGNHNEADSLASVWEGTPLAEYFERWTKEFPQLVYEKPATTLQDAYLDVAKAVGRSGNNRYRHNLYAVGTGQTLSAITDRSV</sequence>
<evidence type="ECO:0000313" key="2">
    <source>
        <dbReference type="Proteomes" id="UP000778951"/>
    </source>
</evidence>
<keyword evidence="2" id="KW-1185">Reference proteome</keyword>
<accession>A0A968GIK1</accession>
<comment type="caution">
    <text evidence="1">The sequence shown here is derived from an EMBL/GenBank/DDBJ whole genome shotgun (WGS) entry which is preliminary data.</text>
</comment>
<dbReference type="Proteomes" id="UP000778951">
    <property type="component" value="Unassembled WGS sequence"/>
</dbReference>
<dbReference type="AlphaFoldDB" id="A0A968GIK1"/>
<dbReference type="EMBL" id="JAATLM010000001">
    <property type="protein sequence ID" value="NIZ69315.1"/>
    <property type="molecule type" value="Genomic_DNA"/>
</dbReference>
<protein>
    <submittedName>
        <fullName evidence="1">Uncharacterized protein</fullName>
    </submittedName>
</protein>